<dbReference type="AlphaFoldDB" id="A0A3P7P1W4"/>
<dbReference type="EMBL" id="LR130778">
    <property type="protein sequence ID" value="VDN49374.1"/>
    <property type="molecule type" value="Genomic_DNA"/>
</dbReference>
<sequence length="357" mass="40319">MSNRDKRLLGILGIAIIGLILYYAVYRPITIKKQALEDELVTIEERVATLRVEYEKMPAYLEETEAAQTRIDEIQEVLPAELTQERAFKLLFDIEDAFSDINFGSVTFSNVETLAYSNELNDATTEMAIRQNVVSNLDLSYTDLKAFLRYIGNYEDRTVLTNLSMNLLEEENKITTTLVMNMYGLVGQDREVEPVIFNTVPKGKAQPFDSPNLRVTPQTVTNRVTDGTGDLFITLKPTRADGYAQIIGLTNDPGQRSYVTGDVDGVVQANLRIFIENDKYYATYEMNGSTMSRQTFEVGQALELDLYASNRVDANDQVGMNLTIVNQTELPLYINRIEEDPTKPRLNIVSTEGNVIR</sequence>
<dbReference type="KEGG" id="cbar:PATL70BA_3438"/>
<evidence type="ECO:0008006" key="4">
    <source>
        <dbReference type="Google" id="ProtNLM"/>
    </source>
</evidence>
<name>A0A3P7P1W4_9FIRM</name>
<evidence type="ECO:0000256" key="1">
    <source>
        <dbReference type="SAM" id="Phobius"/>
    </source>
</evidence>
<proteinExistence type="predicted"/>
<organism evidence="2 3">
    <name type="scientific">Petrocella atlantisensis</name>
    <dbReference type="NCBI Taxonomy" id="2173034"/>
    <lineage>
        <taxon>Bacteria</taxon>
        <taxon>Bacillati</taxon>
        <taxon>Bacillota</taxon>
        <taxon>Clostridia</taxon>
        <taxon>Lachnospirales</taxon>
        <taxon>Vallitaleaceae</taxon>
        <taxon>Petrocella</taxon>
    </lineage>
</organism>
<feature type="transmembrane region" description="Helical" evidence="1">
    <location>
        <begin position="7"/>
        <end position="26"/>
    </location>
</feature>
<keyword evidence="1" id="KW-1133">Transmembrane helix</keyword>
<evidence type="ECO:0000313" key="2">
    <source>
        <dbReference type="EMBL" id="VDN49374.1"/>
    </source>
</evidence>
<keyword evidence="1" id="KW-0472">Membrane</keyword>
<keyword evidence="1" id="KW-0812">Transmembrane</keyword>
<protein>
    <recommendedName>
        <fullName evidence="4">Type IV pilus assembly protein PilO</fullName>
    </recommendedName>
</protein>
<evidence type="ECO:0000313" key="3">
    <source>
        <dbReference type="Proteomes" id="UP000279029"/>
    </source>
</evidence>
<keyword evidence="3" id="KW-1185">Reference proteome</keyword>
<reference evidence="2 3" key="1">
    <citation type="submission" date="2018-09" db="EMBL/GenBank/DDBJ databases">
        <authorList>
            <person name="Postec A."/>
        </authorList>
    </citation>
    <scope>NUCLEOTIDE SEQUENCE [LARGE SCALE GENOMIC DNA]</scope>
    <source>
        <strain evidence="2">70B-A</strain>
    </source>
</reference>
<dbReference type="RefSeq" id="WP_125138345.1">
    <property type="nucleotide sequence ID" value="NZ_LR130778.1"/>
</dbReference>
<dbReference type="Proteomes" id="UP000279029">
    <property type="component" value="Chromosome"/>
</dbReference>
<accession>A0A3P7P1W4</accession>
<gene>
    <name evidence="2" type="ORF">PATL70BA_3438</name>
</gene>